<dbReference type="Gene3D" id="3.40.50.720">
    <property type="entry name" value="NAD(P)-binding Rossmann-like Domain"/>
    <property type="match status" value="1"/>
</dbReference>
<keyword evidence="3" id="KW-1185">Reference proteome</keyword>
<dbReference type="EMBL" id="JANCLU010000002">
    <property type="protein sequence ID" value="MCP8937418.1"/>
    <property type="molecule type" value="Genomic_DNA"/>
</dbReference>
<dbReference type="Proteomes" id="UP001205890">
    <property type="component" value="Unassembled WGS sequence"/>
</dbReference>
<evidence type="ECO:0000259" key="1">
    <source>
        <dbReference type="Pfam" id="PF01370"/>
    </source>
</evidence>
<sequence>MIVVTGGSGKLGRFVVEDLAAHGHEVVNIDTAPPPAGAKGRYVHTDITDFGQVIAALAGIDERTREVRGIVHLAAIPAPGRAPNQVVFNVNTQSTYNVFEAARQLCIRNIVSASSETVFGVPFTEGTEPSQVPLDESVTVPHSSYALSKLVGETMAGHFCRLDPALKIVSLRFSNVLVGADYDRIRTESDPASRRFNCWTYIDARDGATAARLALEATITGHHVLGIANADSIMEADNDALMDQFFPGTPRVGTYGPRESLISIAAARRLLGFEPRHSWRKPSGS</sequence>
<reference evidence="2 3" key="1">
    <citation type="submission" date="2022-07" db="EMBL/GenBank/DDBJ databases">
        <authorList>
            <person name="Li W.-J."/>
            <person name="Deng Q.-Q."/>
        </authorList>
    </citation>
    <scope>NUCLEOTIDE SEQUENCE [LARGE SCALE GENOMIC DNA]</scope>
    <source>
        <strain evidence="2 3">SYSU M60028</strain>
    </source>
</reference>
<comment type="caution">
    <text evidence="2">The sequence shown here is derived from an EMBL/GenBank/DDBJ whole genome shotgun (WGS) entry which is preliminary data.</text>
</comment>
<dbReference type="Pfam" id="PF01370">
    <property type="entry name" value="Epimerase"/>
    <property type="match status" value="1"/>
</dbReference>
<accession>A0ABT1L902</accession>
<feature type="domain" description="NAD-dependent epimerase/dehydratase" evidence="1">
    <location>
        <begin position="2"/>
        <end position="177"/>
    </location>
</feature>
<name>A0ABT1L902_9HYPH</name>
<protein>
    <submittedName>
        <fullName evidence="2">NAD(P)-dependent oxidoreductase</fullName>
    </submittedName>
</protein>
<proteinExistence type="predicted"/>
<dbReference type="InterPro" id="IPR036291">
    <property type="entry name" value="NAD(P)-bd_dom_sf"/>
</dbReference>
<dbReference type="PANTHER" id="PTHR43103:SF6">
    <property type="entry name" value="PUTATIVE-RELATED"/>
    <property type="match status" value="1"/>
</dbReference>
<dbReference type="SUPFAM" id="SSF51735">
    <property type="entry name" value="NAD(P)-binding Rossmann-fold domains"/>
    <property type="match status" value="1"/>
</dbReference>
<evidence type="ECO:0000313" key="3">
    <source>
        <dbReference type="Proteomes" id="UP001205890"/>
    </source>
</evidence>
<organism evidence="2 3">
    <name type="scientific">Alsobacter ponti</name>
    <dbReference type="NCBI Taxonomy" id="2962936"/>
    <lineage>
        <taxon>Bacteria</taxon>
        <taxon>Pseudomonadati</taxon>
        <taxon>Pseudomonadota</taxon>
        <taxon>Alphaproteobacteria</taxon>
        <taxon>Hyphomicrobiales</taxon>
        <taxon>Alsobacteraceae</taxon>
        <taxon>Alsobacter</taxon>
    </lineage>
</organism>
<dbReference type="RefSeq" id="WP_254738390.1">
    <property type="nucleotide sequence ID" value="NZ_JANCLU010000002.1"/>
</dbReference>
<evidence type="ECO:0000313" key="2">
    <source>
        <dbReference type="EMBL" id="MCP8937418.1"/>
    </source>
</evidence>
<dbReference type="InterPro" id="IPR001509">
    <property type="entry name" value="Epimerase_deHydtase"/>
</dbReference>
<dbReference type="PANTHER" id="PTHR43103">
    <property type="entry name" value="NUCLEOSIDE-DIPHOSPHATE-SUGAR EPIMERASE"/>
    <property type="match status" value="1"/>
</dbReference>
<gene>
    <name evidence="2" type="ORF">NK718_02730</name>
</gene>